<gene>
    <name evidence="2" type="ORF">DPMN_069507</name>
</gene>
<keyword evidence="1" id="KW-0732">Signal</keyword>
<feature type="chain" id="PRO_5039548875" evidence="1">
    <location>
        <begin position="17"/>
        <end position="114"/>
    </location>
</feature>
<dbReference type="AlphaFoldDB" id="A0A9D4BN48"/>
<dbReference type="Proteomes" id="UP000828390">
    <property type="component" value="Unassembled WGS sequence"/>
</dbReference>
<evidence type="ECO:0000313" key="3">
    <source>
        <dbReference type="Proteomes" id="UP000828390"/>
    </source>
</evidence>
<feature type="signal peptide" evidence="1">
    <location>
        <begin position="1"/>
        <end position="16"/>
    </location>
</feature>
<organism evidence="2 3">
    <name type="scientific">Dreissena polymorpha</name>
    <name type="common">Zebra mussel</name>
    <name type="synonym">Mytilus polymorpha</name>
    <dbReference type="NCBI Taxonomy" id="45954"/>
    <lineage>
        <taxon>Eukaryota</taxon>
        <taxon>Metazoa</taxon>
        <taxon>Spiralia</taxon>
        <taxon>Lophotrochozoa</taxon>
        <taxon>Mollusca</taxon>
        <taxon>Bivalvia</taxon>
        <taxon>Autobranchia</taxon>
        <taxon>Heteroconchia</taxon>
        <taxon>Euheterodonta</taxon>
        <taxon>Imparidentia</taxon>
        <taxon>Neoheterodontei</taxon>
        <taxon>Myida</taxon>
        <taxon>Dreissenoidea</taxon>
        <taxon>Dreissenidae</taxon>
        <taxon>Dreissena</taxon>
    </lineage>
</organism>
<accession>A0A9D4BN48</accession>
<dbReference type="EMBL" id="JAIWYP010000014">
    <property type="protein sequence ID" value="KAH3710041.1"/>
    <property type="molecule type" value="Genomic_DNA"/>
</dbReference>
<evidence type="ECO:0000256" key="1">
    <source>
        <dbReference type="SAM" id="SignalP"/>
    </source>
</evidence>
<evidence type="ECO:0000313" key="2">
    <source>
        <dbReference type="EMBL" id="KAH3710041.1"/>
    </source>
</evidence>
<protein>
    <submittedName>
        <fullName evidence="2">Uncharacterized protein</fullName>
    </submittedName>
</protein>
<name>A0A9D4BN48_DREPO</name>
<reference evidence="2" key="1">
    <citation type="journal article" date="2019" name="bioRxiv">
        <title>The Genome of the Zebra Mussel, Dreissena polymorpha: A Resource for Invasive Species Research.</title>
        <authorList>
            <person name="McCartney M.A."/>
            <person name="Auch B."/>
            <person name="Kono T."/>
            <person name="Mallez S."/>
            <person name="Zhang Y."/>
            <person name="Obille A."/>
            <person name="Becker A."/>
            <person name="Abrahante J.E."/>
            <person name="Garbe J."/>
            <person name="Badalamenti J.P."/>
            <person name="Herman A."/>
            <person name="Mangelson H."/>
            <person name="Liachko I."/>
            <person name="Sullivan S."/>
            <person name="Sone E.D."/>
            <person name="Koren S."/>
            <person name="Silverstein K.A.T."/>
            <person name="Beckman K.B."/>
            <person name="Gohl D.M."/>
        </authorList>
    </citation>
    <scope>NUCLEOTIDE SEQUENCE</scope>
    <source>
        <strain evidence="2">Duluth1</strain>
        <tissue evidence="2">Whole animal</tissue>
    </source>
</reference>
<proteinExistence type="predicted"/>
<sequence>MKIVLAACLAFAVVWGQGRSEKADELEKAELLDAANRAQQYPKPKVRSSEQDFCDVICEEADEQEMEACVLWCELELDHAVKQRESSGNYKRGFRIRWPAPRIRVPAPDIRFRK</sequence>
<comment type="caution">
    <text evidence="2">The sequence shown here is derived from an EMBL/GenBank/DDBJ whole genome shotgun (WGS) entry which is preliminary data.</text>
</comment>
<reference evidence="2" key="2">
    <citation type="submission" date="2020-11" db="EMBL/GenBank/DDBJ databases">
        <authorList>
            <person name="McCartney M.A."/>
            <person name="Auch B."/>
            <person name="Kono T."/>
            <person name="Mallez S."/>
            <person name="Becker A."/>
            <person name="Gohl D.M."/>
            <person name="Silverstein K.A.T."/>
            <person name="Koren S."/>
            <person name="Bechman K.B."/>
            <person name="Herman A."/>
            <person name="Abrahante J.E."/>
            <person name="Garbe J."/>
        </authorList>
    </citation>
    <scope>NUCLEOTIDE SEQUENCE</scope>
    <source>
        <strain evidence="2">Duluth1</strain>
        <tissue evidence="2">Whole animal</tissue>
    </source>
</reference>
<keyword evidence="3" id="KW-1185">Reference proteome</keyword>